<organism evidence="1 2">
    <name type="scientific">Helianthus annuus</name>
    <name type="common">Common sunflower</name>
    <dbReference type="NCBI Taxonomy" id="4232"/>
    <lineage>
        <taxon>Eukaryota</taxon>
        <taxon>Viridiplantae</taxon>
        <taxon>Streptophyta</taxon>
        <taxon>Embryophyta</taxon>
        <taxon>Tracheophyta</taxon>
        <taxon>Spermatophyta</taxon>
        <taxon>Magnoliopsida</taxon>
        <taxon>eudicotyledons</taxon>
        <taxon>Gunneridae</taxon>
        <taxon>Pentapetalae</taxon>
        <taxon>asterids</taxon>
        <taxon>campanulids</taxon>
        <taxon>Asterales</taxon>
        <taxon>Asteraceae</taxon>
        <taxon>Asteroideae</taxon>
        <taxon>Heliantheae alliance</taxon>
        <taxon>Heliantheae</taxon>
        <taxon>Helianthus</taxon>
    </lineage>
</organism>
<sequence length="108" mass="12730">MYAALPCISARVRSHDLNIGMSIFTKYHRTENIGTNIHFYGFWFPYFGTTGTKLVPCHHNRFMFLFNLVRVYLFAHPFAYWHTKRVFFVLYAHLAGMYKGQKTHFGVG</sequence>
<dbReference type="AlphaFoldDB" id="A0A9K3JX76"/>
<name>A0A9K3JX76_HELAN</name>
<gene>
    <name evidence="1" type="ORF">HanXRQr2_Chr01g0035261</name>
</gene>
<accession>A0A9K3JX76</accession>
<dbReference type="Gramene" id="mRNA:HanXRQr2_Chr01g0035261">
    <property type="protein sequence ID" value="mRNA:HanXRQr2_Chr01g0035261"/>
    <property type="gene ID" value="HanXRQr2_Chr01g0035261"/>
</dbReference>
<proteinExistence type="predicted"/>
<keyword evidence="2" id="KW-1185">Reference proteome</keyword>
<dbReference type="EMBL" id="MNCJ02000316">
    <property type="protein sequence ID" value="KAF5823155.1"/>
    <property type="molecule type" value="Genomic_DNA"/>
</dbReference>
<dbReference type="Proteomes" id="UP000215914">
    <property type="component" value="Unassembled WGS sequence"/>
</dbReference>
<reference evidence="1" key="2">
    <citation type="submission" date="2020-06" db="EMBL/GenBank/DDBJ databases">
        <title>Helianthus annuus Genome sequencing and assembly Release 2.</title>
        <authorList>
            <person name="Gouzy J."/>
            <person name="Langlade N."/>
            <person name="Munos S."/>
        </authorList>
    </citation>
    <scope>NUCLEOTIDE SEQUENCE</scope>
    <source>
        <tissue evidence="1">Leaves</tissue>
    </source>
</reference>
<evidence type="ECO:0000313" key="1">
    <source>
        <dbReference type="EMBL" id="KAF5823155.1"/>
    </source>
</evidence>
<evidence type="ECO:0000313" key="2">
    <source>
        <dbReference type="Proteomes" id="UP000215914"/>
    </source>
</evidence>
<reference evidence="1" key="1">
    <citation type="journal article" date="2017" name="Nature">
        <title>The sunflower genome provides insights into oil metabolism, flowering and Asterid evolution.</title>
        <authorList>
            <person name="Badouin H."/>
            <person name="Gouzy J."/>
            <person name="Grassa C.J."/>
            <person name="Murat F."/>
            <person name="Staton S.E."/>
            <person name="Cottret L."/>
            <person name="Lelandais-Briere C."/>
            <person name="Owens G.L."/>
            <person name="Carrere S."/>
            <person name="Mayjonade B."/>
            <person name="Legrand L."/>
            <person name="Gill N."/>
            <person name="Kane N.C."/>
            <person name="Bowers J.E."/>
            <person name="Hubner S."/>
            <person name="Bellec A."/>
            <person name="Berard A."/>
            <person name="Berges H."/>
            <person name="Blanchet N."/>
            <person name="Boniface M.C."/>
            <person name="Brunel D."/>
            <person name="Catrice O."/>
            <person name="Chaidir N."/>
            <person name="Claudel C."/>
            <person name="Donnadieu C."/>
            <person name="Faraut T."/>
            <person name="Fievet G."/>
            <person name="Helmstetter N."/>
            <person name="King M."/>
            <person name="Knapp S.J."/>
            <person name="Lai Z."/>
            <person name="Le Paslier M.C."/>
            <person name="Lippi Y."/>
            <person name="Lorenzon L."/>
            <person name="Mandel J.R."/>
            <person name="Marage G."/>
            <person name="Marchand G."/>
            <person name="Marquand E."/>
            <person name="Bret-Mestries E."/>
            <person name="Morien E."/>
            <person name="Nambeesan S."/>
            <person name="Nguyen T."/>
            <person name="Pegot-Espagnet P."/>
            <person name="Pouilly N."/>
            <person name="Raftis F."/>
            <person name="Sallet E."/>
            <person name="Schiex T."/>
            <person name="Thomas J."/>
            <person name="Vandecasteele C."/>
            <person name="Vares D."/>
            <person name="Vear F."/>
            <person name="Vautrin S."/>
            <person name="Crespi M."/>
            <person name="Mangin B."/>
            <person name="Burke J.M."/>
            <person name="Salse J."/>
            <person name="Munos S."/>
            <person name="Vincourt P."/>
            <person name="Rieseberg L.H."/>
            <person name="Langlade N.B."/>
        </authorList>
    </citation>
    <scope>NUCLEOTIDE SEQUENCE</scope>
    <source>
        <tissue evidence="1">Leaves</tissue>
    </source>
</reference>
<comment type="caution">
    <text evidence="1">The sequence shown here is derived from an EMBL/GenBank/DDBJ whole genome shotgun (WGS) entry which is preliminary data.</text>
</comment>
<protein>
    <submittedName>
        <fullName evidence="1">Uncharacterized protein</fullName>
    </submittedName>
</protein>